<evidence type="ECO:0000256" key="1">
    <source>
        <dbReference type="ARBA" id="ARBA00003800"/>
    </source>
</evidence>
<evidence type="ECO:0000256" key="6">
    <source>
        <dbReference type="ARBA" id="ARBA00023027"/>
    </source>
</evidence>
<dbReference type="SUPFAM" id="SSF51735">
    <property type="entry name" value="NAD(P)-binding Rossmann-fold domains"/>
    <property type="match status" value="1"/>
</dbReference>
<dbReference type="GO" id="GO:0051287">
    <property type="term" value="F:NAD binding"/>
    <property type="evidence" value="ECO:0007669"/>
    <property type="project" value="UniProtKB-UniRule"/>
</dbReference>
<organism evidence="11 12">
    <name type="scientific">Gaiella occulta</name>
    <dbReference type="NCBI Taxonomy" id="1002870"/>
    <lineage>
        <taxon>Bacteria</taxon>
        <taxon>Bacillati</taxon>
        <taxon>Actinomycetota</taxon>
        <taxon>Thermoleophilia</taxon>
        <taxon>Gaiellales</taxon>
        <taxon>Gaiellaceae</taxon>
        <taxon>Gaiella</taxon>
    </lineage>
</organism>
<keyword evidence="12" id="KW-1185">Reference proteome</keyword>
<dbReference type="InterPro" id="IPR029753">
    <property type="entry name" value="D-isomer_DH_CS"/>
</dbReference>
<dbReference type="PROSITE" id="PS00065">
    <property type="entry name" value="D_2_HYDROXYACID_DH_1"/>
    <property type="match status" value="1"/>
</dbReference>
<dbReference type="RefSeq" id="WP_114795516.1">
    <property type="nucleotide sequence ID" value="NZ_QQZY01000002.1"/>
</dbReference>
<comment type="function">
    <text evidence="1">Catalyzes the reversible oxidation of 3-phospho-D-glycerate to 3-phosphonooxypyruvate, the first step of the phosphorylated L-serine biosynthesis pathway. Also catalyzes the reversible oxidation of 2-hydroxyglutarate to 2-oxoglutarate.</text>
</comment>
<dbReference type="Pfam" id="PF01842">
    <property type="entry name" value="ACT"/>
    <property type="match status" value="1"/>
</dbReference>
<keyword evidence="5 9" id="KW-0560">Oxidoreductase</keyword>
<gene>
    <name evidence="11" type="ORF">Gocc_1096</name>
</gene>
<dbReference type="Gene3D" id="3.40.50.720">
    <property type="entry name" value="NAD(P)-binding Rossmann-like Domain"/>
    <property type="match status" value="2"/>
</dbReference>
<evidence type="ECO:0000256" key="7">
    <source>
        <dbReference type="ARBA" id="ARBA00048126"/>
    </source>
</evidence>
<evidence type="ECO:0000256" key="9">
    <source>
        <dbReference type="RuleBase" id="RU363003"/>
    </source>
</evidence>
<evidence type="ECO:0000313" key="11">
    <source>
        <dbReference type="EMBL" id="RDI75298.1"/>
    </source>
</evidence>
<comment type="similarity">
    <text evidence="3 9">Belongs to the D-isomer specific 2-hydroxyacid dehydrogenase family.</text>
</comment>
<dbReference type="InterPro" id="IPR006139">
    <property type="entry name" value="D-isomer_2_OHA_DH_cat_dom"/>
</dbReference>
<protein>
    <recommendedName>
        <fullName evidence="4 9">D-3-phosphoglycerate dehydrogenase</fullName>
        <ecNumber evidence="9">1.1.1.95</ecNumber>
    </recommendedName>
</protein>
<dbReference type="OrthoDB" id="9793626at2"/>
<evidence type="ECO:0000313" key="12">
    <source>
        <dbReference type="Proteomes" id="UP000254134"/>
    </source>
</evidence>
<dbReference type="GO" id="GO:0004617">
    <property type="term" value="F:phosphoglycerate dehydrogenase activity"/>
    <property type="evidence" value="ECO:0007669"/>
    <property type="project" value="UniProtKB-UniRule"/>
</dbReference>
<dbReference type="PANTHER" id="PTHR42938">
    <property type="entry name" value="FORMATE DEHYDROGENASE 1"/>
    <property type="match status" value="1"/>
</dbReference>
<dbReference type="InterPro" id="IPR002912">
    <property type="entry name" value="ACT_dom"/>
</dbReference>
<dbReference type="NCBIfam" id="TIGR01327">
    <property type="entry name" value="PGDH"/>
    <property type="match status" value="1"/>
</dbReference>
<dbReference type="Pfam" id="PF19304">
    <property type="entry name" value="PGDH_inter"/>
    <property type="match status" value="1"/>
</dbReference>
<dbReference type="Pfam" id="PF02826">
    <property type="entry name" value="2-Hacid_dh_C"/>
    <property type="match status" value="1"/>
</dbReference>
<dbReference type="InterPro" id="IPR036291">
    <property type="entry name" value="NAD(P)-bd_dom_sf"/>
</dbReference>
<keyword evidence="9" id="KW-0028">Amino-acid biosynthesis</keyword>
<proteinExistence type="inferred from homology"/>
<dbReference type="FunFam" id="3.40.50.720:FF:000021">
    <property type="entry name" value="D-3-phosphoglycerate dehydrogenase"/>
    <property type="match status" value="1"/>
</dbReference>
<reference evidence="11 12" key="1">
    <citation type="submission" date="2018-07" db="EMBL/GenBank/DDBJ databases">
        <title>High-quality-draft genome sequence of Gaiella occulta.</title>
        <authorList>
            <person name="Severino R."/>
            <person name="Froufe H.J.C."/>
            <person name="Rainey F.A."/>
            <person name="Barroso C."/>
            <person name="Albuquerque L."/>
            <person name="Lobo-Da-Cunha A."/>
            <person name="Da Costa M.S."/>
            <person name="Egas C."/>
        </authorList>
    </citation>
    <scope>NUCLEOTIDE SEQUENCE [LARGE SCALE GENOMIC DNA]</scope>
    <source>
        <strain evidence="11 12">F2-233</strain>
    </source>
</reference>
<dbReference type="InterPro" id="IPR045865">
    <property type="entry name" value="ACT-like_dom_sf"/>
</dbReference>
<comment type="catalytic activity">
    <reaction evidence="8 9">
        <text>(2R)-3-phosphoglycerate + NAD(+) = 3-phosphooxypyruvate + NADH + H(+)</text>
        <dbReference type="Rhea" id="RHEA:12641"/>
        <dbReference type="ChEBI" id="CHEBI:15378"/>
        <dbReference type="ChEBI" id="CHEBI:18110"/>
        <dbReference type="ChEBI" id="CHEBI:57540"/>
        <dbReference type="ChEBI" id="CHEBI:57945"/>
        <dbReference type="ChEBI" id="CHEBI:58272"/>
        <dbReference type="EC" id="1.1.1.95"/>
    </reaction>
</comment>
<reference evidence="12" key="2">
    <citation type="journal article" date="2019" name="MicrobiologyOpen">
        <title>High-quality draft genome sequence of Gaiella occulta isolated from a 150 meter deep mineral water borehole and comparison with the genome sequences of other deep-branching lineages of the phylum Actinobacteria.</title>
        <authorList>
            <person name="Severino R."/>
            <person name="Froufe H.J.C."/>
            <person name="Barroso C."/>
            <person name="Albuquerque L."/>
            <person name="Lobo-da-Cunha A."/>
            <person name="da Costa M.S."/>
            <person name="Egas C."/>
        </authorList>
    </citation>
    <scope>NUCLEOTIDE SEQUENCE [LARGE SCALE GENOMIC DNA]</scope>
    <source>
        <strain evidence="12">F2-233</strain>
    </source>
</reference>
<dbReference type="InterPro" id="IPR045626">
    <property type="entry name" value="PGDH_ASB_dom"/>
</dbReference>
<feature type="domain" description="ACT" evidence="10">
    <location>
        <begin position="452"/>
        <end position="524"/>
    </location>
</feature>
<dbReference type="UniPathway" id="UPA00135">
    <property type="reaction ID" value="UER00196"/>
</dbReference>
<name>A0A7M2YZK3_9ACTN</name>
<dbReference type="PROSITE" id="PS51671">
    <property type="entry name" value="ACT"/>
    <property type="match status" value="1"/>
</dbReference>
<sequence>MRVLVREPIADAGIELLRSKFDVDVDTESPLEEIIAAYDGIVIRSATKVGADLIERAERLKVIGRAGVGVDNVDVEAATRRGIVVANAPESTVVSAAEQTVGLIVALARNIPQAHAALKQGRWERSTWSGVELDGKTLGVLGFGRIGQQVARRAIGLGMRVVAYDPFVTDDRFRELGVEHAPTVDDVLAAADFLTLHSPLNDETRGMINRESIAKMRDGARLVNAARGALVDEDALVEAIRSGKLAGAALDVFSREPYTGPLLELEEVVVTPHLAASTDEAQDRAGVIIAEQVAAALEGGLVSNAVNIPVVDQADLEVLGPFIPLASKLGRLAVELAGGRPGKIVVAAHGPLSDYDTRLLTMAALNGVFQGRVDQAVNYVNAPLLAAERGIAVSEERLRASRDYTNLVEVRVTPAGGGDEVEVSGTTIGPEPRLFLASAYGFGIDIELASDMVFFRYDDVPGVIGRVGTMFGENGANIANMAVSRTRDGSQALMALSVDEPPSDALIEELRNVGFGDARFIELG</sequence>
<dbReference type="SUPFAM" id="SSF52283">
    <property type="entry name" value="Formate/glycerate dehydrogenase catalytic domain-like"/>
    <property type="match status" value="1"/>
</dbReference>
<evidence type="ECO:0000256" key="4">
    <source>
        <dbReference type="ARBA" id="ARBA00021582"/>
    </source>
</evidence>
<dbReference type="PROSITE" id="PS00670">
    <property type="entry name" value="D_2_HYDROXYACID_DH_2"/>
    <property type="match status" value="1"/>
</dbReference>
<dbReference type="Pfam" id="PF00389">
    <property type="entry name" value="2-Hacid_dh"/>
    <property type="match status" value="1"/>
</dbReference>
<keyword evidence="6 9" id="KW-0520">NAD</keyword>
<dbReference type="EC" id="1.1.1.95" evidence="9"/>
<evidence type="ECO:0000256" key="8">
    <source>
        <dbReference type="ARBA" id="ARBA00048731"/>
    </source>
</evidence>
<evidence type="ECO:0000256" key="3">
    <source>
        <dbReference type="ARBA" id="ARBA00005854"/>
    </source>
</evidence>
<evidence type="ECO:0000259" key="10">
    <source>
        <dbReference type="PROSITE" id="PS51671"/>
    </source>
</evidence>
<evidence type="ECO:0000256" key="2">
    <source>
        <dbReference type="ARBA" id="ARBA00005216"/>
    </source>
</evidence>
<comment type="pathway">
    <text evidence="2 9">Amino-acid biosynthesis; L-serine biosynthesis; L-serine from 3-phospho-D-glycerate: step 1/3.</text>
</comment>
<evidence type="ECO:0000256" key="5">
    <source>
        <dbReference type="ARBA" id="ARBA00023002"/>
    </source>
</evidence>
<dbReference type="Gene3D" id="3.30.1330.90">
    <property type="entry name" value="D-3-phosphoglycerate dehydrogenase, domain 3"/>
    <property type="match status" value="1"/>
</dbReference>
<dbReference type="EMBL" id="QQZY01000002">
    <property type="protein sequence ID" value="RDI75298.1"/>
    <property type="molecule type" value="Genomic_DNA"/>
</dbReference>
<dbReference type="CDD" id="cd12173">
    <property type="entry name" value="PGDH_4"/>
    <property type="match status" value="1"/>
</dbReference>
<comment type="caution">
    <text evidence="11">The sequence shown here is derived from an EMBL/GenBank/DDBJ whole genome shotgun (WGS) entry which is preliminary data.</text>
</comment>
<dbReference type="SUPFAM" id="SSF143548">
    <property type="entry name" value="Serine metabolism enzymes domain"/>
    <property type="match status" value="1"/>
</dbReference>
<dbReference type="InterPro" id="IPR029009">
    <property type="entry name" value="ASB_dom_sf"/>
</dbReference>
<dbReference type="PROSITE" id="PS00671">
    <property type="entry name" value="D_2_HYDROXYACID_DH_3"/>
    <property type="match status" value="1"/>
</dbReference>
<dbReference type="GO" id="GO:0006564">
    <property type="term" value="P:L-serine biosynthetic process"/>
    <property type="evidence" value="ECO:0007669"/>
    <property type="project" value="UniProtKB-UniRule"/>
</dbReference>
<accession>A0A7M2YZK3</accession>
<dbReference type="PANTHER" id="PTHR42938:SF47">
    <property type="entry name" value="HYDROXYPYRUVATE REDUCTASE"/>
    <property type="match status" value="1"/>
</dbReference>
<dbReference type="InterPro" id="IPR029752">
    <property type="entry name" value="D-isomer_DH_CS1"/>
</dbReference>
<dbReference type="Proteomes" id="UP000254134">
    <property type="component" value="Unassembled WGS sequence"/>
</dbReference>
<comment type="catalytic activity">
    <reaction evidence="7">
        <text>(R)-2-hydroxyglutarate + NAD(+) = 2-oxoglutarate + NADH + H(+)</text>
        <dbReference type="Rhea" id="RHEA:49612"/>
        <dbReference type="ChEBI" id="CHEBI:15378"/>
        <dbReference type="ChEBI" id="CHEBI:15801"/>
        <dbReference type="ChEBI" id="CHEBI:16810"/>
        <dbReference type="ChEBI" id="CHEBI:57540"/>
        <dbReference type="ChEBI" id="CHEBI:57945"/>
        <dbReference type="EC" id="1.1.1.399"/>
    </reaction>
</comment>
<dbReference type="Gene3D" id="3.30.70.260">
    <property type="match status" value="1"/>
</dbReference>
<dbReference type="CDD" id="cd04902">
    <property type="entry name" value="ACT_3PGDH-xct"/>
    <property type="match status" value="1"/>
</dbReference>
<dbReference type="SUPFAM" id="SSF55021">
    <property type="entry name" value="ACT-like"/>
    <property type="match status" value="1"/>
</dbReference>
<dbReference type="InterPro" id="IPR006236">
    <property type="entry name" value="PGDH"/>
</dbReference>
<dbReference type="InterPro" id="IPR006140">
    <property type="entry name" value="D-isomer_DH_NAD-bd"/>
</dbReference>
<dbReference type="AlphaFoldDB" id="A0A7M2YZK3"/>
<keyword evidence="9" id="KW-0718">Serine biosynthesis</keyword>